<gene>
    <name evidence="3" type="ORF">AB2L28_14540</name>
</gene>
<keyword evidence="1" id="KW-0378">Hydrolase</keyword>
<dbReference type="EMBL" id="JBGGTQ010000006">
    <property type="protein sequence ID" value="MEZ0493453.1"/>
    <property type="molecule type" value="Genomic_DNA"/>
</dbReference>
<comment type="caution">
    <text evidence="3">The sequence shown here is derived from an EMBL/GenBank/DDBJ whole genome shotgun (WGS) entry which is preliminary data.</text>
</comment>
<dbReference type="InterPro" id="IPR050272">
    <property type="entry name" value="Isochorismatase-like_hydrls"/>
</dbReference>
<accession>A0ABV4I6X4</accession>
<evidence type="ECO:0000313" key="3">
    <source>
        <dbReference type="EMBL" id="MEZ0493453.1"/>
    </source>
</evidence>
<evidence type="ECO:0000256" key="1">
    <source>
        <dbReference type="ARBA" id="ARBA00022801"/>
    </source>
</evidence>
<dbReference type="Pfam" id="PF00857">
    <property type="entry name" value="Isochorismatase"/>
    <property type="match status" value="1"/>
</dbReference>
<feature type="domain" description="Isochorismatase-like" evidence="2">
    <location>
        <begin position="35"/>
        <end position="208"/>
    </location>
</feature>
<dbReference type="SUPFAM" id="SSF52499">
    <property type="entry name" value="Isochorismatase-like hydrolases"/>
    <property type="match status" value="1"/>
</dbReference>
<dbReference type="PANTHER" id="PTHR43540">
    <property type="entry name" value="PEROXYUREIDOACRYLATE/UREIDOACRYLATE AMIDOHYDROLASE-RELATED"/>
    <property type="match status" value="1"/>
</dbReference>
<dbReference type="RefSeq" id="WP_370719694.1">
    <property type="nucleotide sequence ID" value="NZ_JBGGTQ010000006.1"/>
</dbReference>
<sequence>MSVTDLPAVTDYPLPVAADLPPARVPWELRADRAVLLLHDLQDHFLDVYGPGSVLRETLLRNVSRIRDVASAAGVPVVYTAQPAQQDPAERALLTDFWGDGIGRRPHRAGISEQVAPRGGDTVLTKWRYSAFQRSTLAEDLRRAGRDQLVVTGVYAGIGCQVSACEAFMRDVQPFVVGDAVADFDESRHRSALTWIASTCGVVRSTDDVVAALS</sequence>
<dbReference type="InterPro" id="IPR016291">
    <property type="entry name" value="Isochorismatase"/>
</dbReference>
<evidence type="ECO:0000259" key="2">
    <source>
        <dbReference type="Pfam" id="PF00857"/>
    </source>
</evidence>
<dbReference type="PANTHER" id="PTHR43540:SF3">
    <property type="entry name" value="ENTEROBACTIN SYNTHASE COMPONENT B"/>
    <property type="match status" value="1"/>
</dbReference>
<keyword evidence="4" id="KW-1185">Reference proteome</keyword>
<organism evidence="3 4">
    <name type="scientific">Kineococcus mangrovi</name>
    <dbReference type="NCBI Taxonomy" id="1660183"/>
    <lineage>
        <taxon>Bacteria</taxon>
        <taxon>Bacillati</taxon>
        <taxon>Actinomycetota</taxon>
        <taxon>Actinomycetes</taxon>
        <taxon>Kineosporiales</taxon>
        <taxon>Kineosporiaceae</taxon>
        <taxon>Kineococcus</taxon>
    </lineage>
</organism>
<protein>
    <submittedName>
        <fullName evidence="3">Isochorismatase family protein</fullName>
    </submittedName>
</protein>
<dbReference type="InterPro" id="IPR000868">
    <property type="entry name" value="Isochorismatase-like_dom"/>
</dbReference>
<dbReference type="Proteomes" id="UP001566476">
    <property type="component" value="Unassembled WGS sequence"/>
</dbReference>
<dbReference type="InterPro" id="IPR036380">
    <property type="entry name" value="Isochorismatase-like_sf"/>
</dbReference>
<proteinExistence type="predicted"/>
<reference evidence="3 4" key="1">
    <citation type="submission" date="2024-07" db="EMBL/GenBank/DDBJ databases">
        <authorList>
            <person name="Thanompreechachai J."/>
            <person name="Duangmal K."/>
        </authorList>
    </citation>
    <scope>NUCLEOTIDE SEQUENCE [LARGE SCALE GENOMIC DNA]</scope>
    <source>
        <strain evidence="3 4">TBRC 1896</strain>
    </source>
</reference>
<dbReference type="Gene3D" id="3.40.50.850">
    <property type="entry name" value="Isochorismatase-like"/>
    <property type="match status" value="1"/>
</dbReference>
<name>A0ABV4I6X4_9ACTN</name>
<dbReference type="PRINTS" id="PR01398">
    <property type="entry name" value="ISCHRISMTASE"/>
</dbReference>
<evidence type="ECO:0000313" key="4">
    <source>
        <dbReference type="Proteomes" id="UP001566476"/>
    </source>
</evidence>